<dbReference type="OrthoDB" id="7439267at2"/>
<proteinExistence type="predicted"/>
<evidence type="ECO:0000313" key="2">
    <source>
        <dbReference type="EMBL" id="ACY17028.1"/>
    </source>
</evidence>
<dbReference type="HOGENOM" id="CLU_422518_0_0_7"/>
<dbReference type="RefSeq" id="WP_012829626.1">
    <property type="nucleotide sequence ID" value="NC_013440.1"/>
</dbReference>
<name>D0LPZ1_HALO1</name>
<evidence type="ECO:0000256" key="1">
    <source>
        <dbReference type="SAM" id="MobiDB-lite"/>
    </source>
</evidence>
<dbReference type="EMBL" id="CP001804">
    <property type="protein sequence ID" value="ACY17028.1"/>
    <property type="molecule type" value="Genomic_DNA"/>
</dbReference>
<dbReference type="Proteomes" id="UP000001880">
    <property type="component" value="Chromosome"/>
</dbReference>
<dbReference type="eggNOG" id="COG4880">
    <property type="taxonomic scope" value="Bacteria"/>
</dbReference>
<keyword evidence="3" id="KW-1185">Reference proteome</keyword>
<sequence>MPSTVRVSTCSPRRAHAALIFALVSVLAIAFALSFHAGFAEAQSKERVERLQERAERLVQREQQQRLQPYGSQAAFDSSMKRLAKAQQLRQQAQRLRDRGQRRARRSGSGAAPAAASSAGVLGVAKGEASAVAAAGDGSITNNQVAGVDEGGIVKVHGEHLVVLRRGRLFTARVGDDSLAPVSMADAYPKGAPGGWYDEMLVHGDTIVVIGFNYDVGATELGLFDIDAAGALSRRGTHYLRSNDYYSARNYASRLVGDQLVLYMPYGLTGPGWWGAQQDAVLATSLPAQRSHGASRRWDEVIEARDIYRPIQQTSYPTLHTVVRCDLSRPGLRCTAQGIVGPASRSFYVSRDAVYVWVGAEYNAKMTAKGPQSAVYRMPFDGSAPSAVRVSGMPVDQFSFDERGGHLNVMVRSSGGGDWMWAAEAGGSAALALARLPLALFSDSVGVATERAYQRLPEAGRGSLQNRFVGDHLLYGAAPYGSYRAGASKGNRLIVHAVEDGVSHVLELPHRVERLDQMAADGVVIGSGPGGLHISALALESTPRVAGRYLQKGASQGETRSHGFFYRPTSATGGMLGLPVVDAGSGGRWGHLRRGSAGILFLALENREFTPMGVLKSKPDKVEDRCKASCVDWYGNARPIFLRDRIIALLGYELVEGQRQGARVRAQRRAHLFRDQPRR</sequence>
<accession>D0LPZ1</accession>
<protein>
    <submittedName>
        <fullName evidence="2">Uncharacterized protein</fullName>
    </submittedName>
</protein>
<dbReference type="InterPro" id="IPR019198">
    <property type="entry name" value="Beta_propeller_containing"/>
</dbReference>
<dbReference type="STRING" id="502025.Hoch_4535"/>
<evidence type="ECO:0000313" key="3">
    <source>
        <dbReference type="Proteomes" id="UP000001880"/>
    </source>
</evidence>
<gene>
    <name evidence="2" type="ordered locus">Hoch_4535</name>
</gene>
<dbReference type="Pfam" id="PF09826">
    <property type="entry name" value="Beta_propel"/>
    <property type="match status" value="1"/>
</dbReference>
<dbReference type="KEGG" id="hoh:Hoch_4535"/>
<dbReference type="AlphaFoldDB" id="D0LPZ1"/>
<feature type="region of interest" description="Disordered" evidence="1">
    <location>
        <begin position="89"/>
        <end position="114"/>
    </location>
</feature>
<organism evidence="2 3">
    <name type="scientific">Haliangium ochraceum (strain DSM 14365 / JCM 11303 / SMP-2)</name>
    <dbReference type="NCBI Taxonomy" id="502025"/>
    <lineage>
        <taxon>Bacteria</taxon>
        <taxon>Pseudomonadati</taxon>
        <taxon>Myxococcota</taxon>
        <taxon>Polyangia</taxon>
        <taxon>Haliangiales</taxon>
        <taxon>Kofleriaceae</taxon>
        <taxon>Haliangium</taxon>
    </lineage>
</organism>
<reference evidence="2 3" key="1">
    <citation type="journal article" date="2010" name="Stand. Genomic Sci.">
        <title>Complete genome sequence of Haliangium ochraceum type strain (SMP-2).</title>
        <authorList>
            <consortium name="US DOE Joint Genome Institute (JGI-PGF)"/>
            <person name="Ivanova N."/>
            <person name="Daum C."/>
            <person name="Lang E."/>
            <person name="Abt B."/>
            <person name="Kopitz M."/>
            <person name="Saunders E."/>
            <person name="Lapidus A."/>
            <person name="Lucas S."/>
            <person name="Glavina Del Rio T."/>
            <person name="Nolan M."/>
            <person name="Tice H."/>
            <person name="Copeland A."/>
            <person name="Cheng J.F."/>
            <person name="Chen F."/>
            <person name="Bruce D."/>
            <person name="Goodwin L."/>
            <person name="Pitluck S."/>
            <person name="Mavromatis K."/>
            <person name="Pati A."/>
            <person name="Mikhailova N."/>
            <person name="Chen A."/>
            <person name="Palaniappan K."/>
            <person name="Land M."/>
            <person name="Hauser L."/>
            <person name="Chang Y.J."/>
            <person name="Jeffries C.D."/>
            <person name="Detter J.C."/>
            <person name="Brettin T."/>
            <person name="Rohde M."/>
            <person name="Goker M."/>
            <person name="Bristow J."/>
            <person name="Markowitz V."/>
            <person name="Eisen J.A."/>
            <person name="Hugenholtz P."/>
            <person name="Kyrpides N.C."/>
            <person name="Klenk H.P."/>
        </authorList>
    </citation>
    <scope>NUCLEOTIDE SEQUENCE [LARGE SCALE GENOMIC DNA]</scope>
    <source>
        <strain evidence="3">DSM 14365 / CIP 107738 / JCM 11303 / AJ 13395 / SMP-2</strain>
    </source>
</reference>